<dbReference type="AlphaFoldDB" id="A0A4C1VAT6"/>
<evidence type="ECO:0000313" key="3">
    <source>
        <dbReference type="Proteomes" id="UP000299102"/>
    </source>
</evidence>
<gene>
    <name evidence="2" type="ORF">EVAR_91502_1</name>
</gene>
<evidence type="ECO:0000313" key="2">
    <source>
        <dbReference type="EMBL" id="GBP35951.1"/>
    </source>
</evidence>
<comment type="caution">
    <text evidence="2">The sequence shown here is derived from an EMBL/GenBank/DDBJ whole genome shotgun (WGS) entry which is preliminary data.</text>
</comment>
<name>A0A4C1VAT6_EUMVA</name>
<dbReference type="EMBL" id="BGZK01000312">
    <property type="protein sequence ID" value="GBP35951.1"/>
    <property type="molecule type" value="Genomic_DNA"/>
</dbReference>
<sequence length="178" mass="19198">MSVGGRGKPLGNYVATPAPRANIMLRLDKGFRYLKPAPASGRPHGRASRPAVGSGVRLARAAAAGAADKAGATPPATPTPHPHRRRPRCTLHPHAYAAFHDRSSPTTQKCMHRSNGLPHFRTLKRTRNCSRGAARLRHGATTAAAARTAETMHRERTQNLLSENEPRSGTKRTLLTKS</sequence>
<proteinExistence type="predicted"/>
<dbReference type="Proteomes" id="UP000299102">
    <property type="component" value="Unassembled WGS sequence"/>
</dbReference>
<accession>A0A4C1VAT6</accession>
<dbReference type="OrthoDB" id="7449943at2759"/>
<reference evidence="2 3" key="1">
    <citation type="journal article" date="2019" name="Commun. Biol.">
        <title>The bagworm genome reveals a unique fibroin gene that provides high tensile strength.</title>
        <authorList>
            <person name="Kono N."/>
            <person name="Nakamura H."/>
            <person name="Ohtoshi R."/>
            <person name="Tomita M."/>
            <person name="Numata K."/>
            <person name="Arakawa K."/>
        </authorList>
    </citation>
    <scope>NUCLEOTIDE SEQUENCE [LARGE SCALE GENOMIC DNA]</scope>
</reference>
<feature type="compositionally biased region" description="Low complexity" evidence="1">
    <location>
        <begin position="64"/>
        <end position="74"/>
    </location>
</feature>
<organism evidence="2 3">
    <name type="scientific">Eumeta variegata</name>
    <name type="common">Bagworm moth</name>
    <name type="synonym">Eumeta japonica</name>
    <dbReference type="NCBI Taxonomy" id="151549"/>
    <lineage>
        <taxon>Eukaryota</taxon>
        <taxon>Metazoa</taxon>
        <taxon>Ecdysozoa</taxon>
        <taxon>Arthropoda</taxon>
        <taxon>Hexapoda</taxon>
        <taxon>Insecta</taxon>
        <taxon>Pterygota</taxon>
        <taxon>Neoptera</taxon>
        <taxon>Endopterygota</taxon>
        <taxon>Lepidoptera</taxon>
        <taxon>Glossata</taxon>
        <taxon>Ditrysia</taxon>
        <taxon>Tineoidea</taxon>
        <taxon>Psychidae</taxon>
        <taxon>Oiketicinae</taxon>
        <taxon>Eumeta</taxon>
    </lineage>
</organism>
<protein>
    <submittedName>
        <fullName evidence="2">Uncharacterized protein</fullName>
    </submittedName>
</protein>
<feature type="region of interest" description="Disordered" evidence="1">
    <location>
        <begin position="141"/>
        <end position="178"/>
    </location>
</feature>
<keyword evidence="3" id="KW-1185">Reference proteome</keyword>
<evidence type="ECO:0000256" key="1">
    <source>
        <dbReference type="SAM" id="MobiDB-lite"/>
    </source>
</evidence>
<feature type="region of interest" description="Disordered" evidence="1">
    <location>
        <begin position="64"/>
        <end position="87"/>
    </location>
</feature>